<keyword evidence="1" id="KW-0175">Coiled coil</keyword>
<feature type="coiled-coil region" evidence="1">
    <location>
        <begin position="118"/>
        <end position="186"/>
    </location>
</feature>
<dbReference type="PANTHER" id="PTHR15551">
    <property type="entry name" value="LIM DOMAIN ONLY 7"/>
    <property type="match status" value="1"/>
</dbReference>
<evidence type="ECO:0000259" key="2">
    <source>
        <dbReference type="Pfam" id="PF15949"/>
    </source>
</evidence>
<evidence type="ECO:0000256" key="1">
    <source>
        <dbReference type="SAM" id="Coils"/>
    </source>
</evidence>
<evidence type="ECO:0000313" key="4">
    <source>
        <dbReference type="Proteomes" id="UP001162483"/>
    </source>
</evidence>
<evidence type="ECO:0000313" key="3">
    <source>
        <dbReference type="EMBL" id="CAI9600403.1"/>
    </source>
</evidence>
<gene>
    <name evidence="3" type="ORF">SPARVUS_LOCUS12736810</name>
</gene>
<protein>
    <recommendedName>
        <fullName evidence="2">DUF4757 domain-containing protein</fullName>
    </recommendedName>
</protein>
<dbReference type="PANTHER" id="PTHR15551:SF3">
    <property type="entry name" value="LIM AND CALPONIN HOMOLOGY DOMAINS-CONTAINING PROTEIN 1"/>
    <property type="match status" value="1"/>
</dbReference>
<proteinExistence type="predicted"/>
<reference evidence="3" key="1">
    <citation type="submission" date="2023-05" db="EMBL/GenBank/DDBJ databases">
        <authorList>
            <person name="Stuckert A."/>
        </authorList>
    </citation>
    <scope>NUCLEOTIDE SEQUENCE</scope>
</reference>
<keyword evidence="4" id="KW-1185">Reference proteome</keyword>
<dbReference type="Pfam" id="PF15949">
    <property type="entry name" value="DUF4757"/>
    <property type="match status" value="1"/>
</dbReference>
<organism evidence="3 4">
    <name type="scientific">Staurois parvus</name>
    <dbReference type="NCBI Taxonomy" id="386267"/>
    <lineage>
        <taxon>Eukaryota</taxon>
        <taxon>Metazoa</taxon>
        <taxon>Chordata</taxon>
        <taxon>Craniata</taxon>
        <taxon>Vertebrata</taxon>
        <taxon>Euteleostomi</taxon>
        <taxon>Amphibia</taxon>
        <taxon>Batrachia</taxon>
        <taxon>Anura</taxon>
        <taxon>Neobatrachia</taxon>
        <taxon>Ranoidea</taxon>
        <taxon>Ranidae</taxon>
        <taxon>Staurois</taxon>
    </lineage>
</organism>
<dbReference type="EMBL" id="CATNWA010017426">
    <property type="protein sequence ID" value="CAI9600403.1"/>
    <property type="molecule type" value="Genomic_DNA"/>
</dbReference>
<name>A0ABN9FTL2_9NEOB</name>
<comment type="caution">
    <text evidence="3">The sequence shown here is derived from an EMBL/GenBank/DDBJ whole genome shotgun (WGS) entry which is preliminary data.</text>
</comment>
<feature type="domain" description="DUF4757" evidence="2">
    <location>
        <begin position="1"/>
        <end position="168"/>
    </location>
</feature>
<dbReference type="InterPro" id="IPR031865">
    <property type="entry name" value="DUF4757"/>
</dbReference>
<sequence length="405" mass="46464">MSARRVSFGENKALVPFNQYLPNKSNQTSYIPAPLRKKRVEHDYRKSWSTATSPLGGERPFRIITLMYFFVFYRSVSMCDMRYEDEGSMLPHSRAHHEHLQFVNDLLKEEDDTWQDDLARWKTRRRSASQDLIKKEEERKKMERLLSGDTDLNERRKSIKTYKEIVEEKEQREKDLHEAYKNARTKEEAEKILQKYIERFTISEAVLESLVMPKILERSHSVEPGLLSSSEDPNPLKYLRQQSLPSPKFTSTVEATISPTSESDFKAPLGPTSPTKNVVSKAVPMLTPKPYSQPRNTQHVLKTFKVDGKVSMNGDAMNGTEEAKEMGSNTVQMFSPSLTRSQMFEGVARVDAPAAAVKPDASSIELSLKRPNVQNSVKNKEVRPKRISYKTEKTAREFVLPPTTN</sequence>
<dbReference type="Proteomes" id="UP001162483">
    <property type="component" value="Unassembled WGS sequence"/>
</dbReference>
<accession>A0ABN9FTL2</accession>